<dbReference type="AlphaFoldDB" id="A0A410DSR6"/>
<evidence type="ECO:0000256" key="2">
    <source>
        <dbReference type="ARBA" id="ARBA00022801"/>
    </source>
</evidence>
<keyword evidence="5" id="KW-1185">Reference proteome</keyword>
<reference evidence="4 5" key="1">
    <citation type="submission" date="2018-01" db="EMBL/GenBank/DDBJ databases">
        <title>Genome Sequencing and Assembly of Anaerobacter polyendosporus strain CT4.</title>
        <authorList>
            <person name="Tachaapaikoon C."/>
            <person name="Sutheeworapong S."/>
            <person name="Jenjaroenpun P."/>
            <person name="Wongsurawat T."/>
            <person name="Nookeaw I."/>
            <person name="Cheawchanlertfa P."/>
            <person name="Kosugi A."/>
            <person name="Cheevadhanarak S."/>
            <person name="Ratanakhanokchai K."/>
        </authorList>
    </citation>
    <scope>NUCLEOTIDE SEQUENCE [LARGE SCALE GENOMIC DNA]</scope>
    <source>
        <strain evidence="4 5">CT4</strain>
    </source>
</reference>
<gene>
    <name evidence="4" type="ORF">C1I91_10655</name>
</gene>
<dbReference type="SUPFAM" id="SSF55811">
    <property type="entry name" value="Nudix"/>
    <property type="match status" value="1"/>
</dbReference>
<protein>
    <submittedName>
        <fullName evidence="4">ADP-ribose pyrophosphatase</fullName>
    </submittedName>
</protein>
<dbReference type="PROSITE" id="PS51462">
    <property type="entry name" value="NUDIX"/>
    <property type="match status" value="1"/>
</dbReference>
<comment type="cofactor">
    <cofactor evidence="1">
        <name>Mg(2+)</name>
        <dbReference type="ChEBI" id="CHEBI:18420"/>
    </cofactor>
</comment>
<dbReference type="PANTHER" id="PTHR11839">
    <property type="entry name" value="UDP/ADP-SUGAR PYROPHOSPHATASE"/>
    <property type="match status" value="1"/>
</dbReference>
<dbReference type="PANTHER" id="PTHR11839:SF18">
    <property type="entry name" value="NUDIX HYDROLASE DOMAIN-CONTAINING PROTEIN"/>
    <property type="match status" value="1"/>
</dbReference>
<evidence type="ECO:0000256" key="1">
    <source>
        <dbReference type="ARBA" id="ARBA00001946"/>
    </source>
</evidence>
<dbReference type="OrthoDB" id="9806150at2"/>
<dbReference type="InterPro" id="IPR020084">
    <property type="entry name" value="NUDIX_hydrolase_CS"/>
</dbReference>
<name>A0A410DSR6_9CLOT</name>
<accession>A0A410DSR6</accession>
<dbReference type="Pfam" id="PF00293">
    <property type="entry name" value="NUDIX"/>
    <property type="match status" value="1"/>
</dbReference>
<dbReference type="GO" id="GO:0019693">
    <property type="term" value="P:ribose phosphate metabolic process"/>
    <property type="evidence" value="ECO:0007669"/>
    <property type="project" value="TreeGrafter"/>
</dbReference>
<sequence length="174" mass="19653">MEYNLNENTLEEELKYTGDFIKVVRTKVTLPDGMEGYRDIVRHPGAVAIVAIKDNGKILVVEQFRKPVEKELLEIPAGKLNKGEDPLEAAKRELKEETGYSCEDIQYLGKIATAPGFCDEYISIYKATGLTKGDTDFDEDEFINLKEFSLEDLKILIREGKIEDGKTIASLQFL</sequence>
<dbReference type="GO" id="GO:0006753">
    <property type="term" value="P:nucleoside phosphate metabolic process"/>
    <property type="evidence" value="ECO:0007669"/>
    <property type="project" value="TreeGrafter"/>
</dbReference>
<dbReference type="EMBL" id="CP025746">
    <property type="protein sequence ID" value="QAA32080.1"/>
    <property type="molecule type" value="Genomic_DNA"/>
</dbReference>
<dbReference type="InterPro" id="IPR000086">
    <property type="entry name" value="NUDIX_hydrolase_dom"/>
</dbReference>
<keyword evidence="2" id="KW-0378">Hydrolase</keyword>
<dbReference type="Proteomes" id="UP000286268">
    <property type="component" value="Chromosome"/>
</dbReference>
<dbReference type="FunFam" id="3.90.79.10:FF:000024">
    <property type="entry name" value="ADP-ribose pyrophosphatase"/>
    <property type="match status" value="1"/>
</dbReference>
<proteinExistence type="predicted"/>
<evidence type="ECO:0000313" key="4">
    <source>
        <dbReference type="EMBL" id="QAA32080.1"/>
    </source>
</evidence>
<dbReference type="Gene3D" id="3.90.79.10">
    <property type="entry name" value="Nucleoside Triphosphate Pyrophosphohydrolase"/>
    <property type="match status" value="1"/>
</dbReference>
<dbReference type="InterPro" id="IPR015797">
    <property type="entry name" value="NUDIX_hydrolase-like_dom_sf"/>
</dbReference>
<dbReference type="GO" id="GO:0005829">
    <property type="term" value="C:cytosol"/>
    <property type="evidence" value="ECO:0007669"/>
    <property type="project" value="TreeGrafter"/>
</dbReference>
<dbReference type="RefSeq" id="WP_128212870.1">
    <property type="nucleotide sequence ID" value="NZ_CP025746.1"/>
</dbReference>
<feature type="domain" description="Nudix hydrolase" evidence="3">
    <location>
        <begin position="41"/>
        <end position="170"/>
    </location>
</feature>
<dbReference type="CDD" id="cd03424">
    <property type="entry name" value="NUDIX_ADPRase_Nudt5_UGPPase_Nudt14"/>
    <property type="match status" value="1"/>
</dbReference>
<dbReference type="PROSITE" id="PS00893">
    <property type="entry name" value="NUDIX_BOX"/>
    <property type="match status" value="1"/>
</dbReference>
<dbReference type="GO" id="GO:0016787">
    <property type="term" value="F:hydrolase activity"/>
    <property type="evidence" value="ECO:0007669"/>
    <property type="project" value="UniProtKB-KW"/>
</dbReference>
<evidence type="ECO:0000313" key="5">
    <source>
        <dbReference type="Proteomes" id="UP000286268"/>
    </source>
</evidence>
<dbReference type="KEGG" id="cmah:C1I91_10655"/>
<evidence type="ECO:0000259" key="3">
    <source>
        <dbReference type="PROSITE" id="PS51462"/>
    </source>
</evidence>
<organism evidence="4 5">
    <name type="scientific">Clostridium manihotivorum</name>
    <dbReference type="NCBI Taxonomy" id="2320868"/>
    <lineage>
        <taxon>Bacteria</taxon>
        <taxon>Bacillati</taxon>
        <taxon>Bacillota</taxon>
        <taxon>Clostridia</taxon>
        <taxon>Eubacteriales</taxon>
        <taxon>Clostridiaceae</taxon>
        <taxon>Clostridium</taxon>
    </lineage>
</organism>